<evidence type="ECO:0000313" key="9">
    <source>
        <dbReference type="EMBL" id="GIM45626.1"/>
    </source>
</evidence>
<feature type="transmembrane region" description="Helical" evidence="6">
    <location>
        <begin position="159"/>
        <end position="180"/>
    </location>
</feature>
<feature type="domain" description="EAL" evidence="7">
    <location>
        <begin position="369"/>
        <end position="623"/>
    </location>
</feature>
<gene>
    <name evidence="9" type="ORF">DNHGIG_11750</name>
</gene>
<protein>
    <recommendedName>
        <fullName evidence="11">EAL domain-containing protein</fullName>
    </recommendedName>
</protein>
<dbReference type="CDD" id="cd01949">
    <property type="entry name" value="GGDEF"/>
    <property type="match status" value="1"/>
</dbReference>
<feature type="transmembrane region" description="Helical" evidence="6">
    <location>
        <begin position="96"/>
        <end position="114"/>
    </location>
</feature>
<reference evidence="9" key="1">
    <citation type="journal article" date="2023" name="Int. J. Syst. Evol. Microbiol.">
        <title>Collibacillus ludicampi gen. nov., sp. nov., a new soil bacterium of the family Alicyclobacillaceae.</title>
        <authorList>
            <person name="Jojima T."/>
            <person name="Ioku Y."/>
            <person name="Fukuta Y."/>
            <person name="Shirasaka N."/>
            <person name="Matsumura Y."/>
            <person name="Mori M."/>
        </authorList>
    </citation>
    <scope>NUCLEOTIDE SEQUENCE</scope>
    <source>
        <strain evidence="9">TP075</strain>
    </source>
</reference>
<dbReference type="SMART" id="SM00052">
    <property type="entry name" value="EAL"/>
    <property type="match status" value="1"/>
</dbReference>
<dbReference type="PROSITE" id="PS50887">
    <property type="entry name" value="GGDEF"/>
    <property type="match status" value="1"/>
</dbReference>
<dbReference type="InterPro" id="IPR000160">
    <property type="entry name" value="GGDEF_dom"/>
</dbReference>
<keyword evidence="4 6" id="KW-1133">Transmembrane helix</keyword>
<evidence type="ECO:0000256" key="6">
    <source>
        <dbReference type="SAM" id="Phobius"/>
    </source>
</evidence>
<dbReference type="GO" id="GO:0071555">
    <property type="term" value="P:cell wall organization"/>
    <property type="evidence" value="ECO:0007669"/>
    <property type="project" value="InterPro"/>
</dbReference>
<keyword evidence="10" id="KW-1185">Reference proteome</keyword>
<evidence type="ECO:0000256" key="4">
    <source>
        <dbReference type="ARBA" id="ARBA00022989"/>
    </source>
</evidence>
<feature type="transmembrane region" description="Helical" evidence="6">
    <location>
        <begin position="65"/>
        <end position="90"/>
    </location>
</feature>
<dbReference type="NCBIfam" id="TIGR00254">
    <property type="entry name" value="GGDEF"/>
    <property type="match status" value="1"/>
</dbReference>
<keyword evidence="2" id="KW-1003">Cell membrane</keyword>
<evidence type="ECO:0000313" key="10">
    <source>
        <dbReference type="Proteomes" id="UP001057291"/>
    </source>
</evidence>
<evidence type="ECO:0000259" key="8">
    <source>
        <dbReference type="PROSITE" id="PS50887"/>
    </source>
</evidence>
<dbReference type="PANTHER" id="PTHR44757:SF2">
    <property type="entry name" value="BIOFILM ARCHITECTURE MAINTENANCE PROTEIN MBAA"/>
    <property type="match status" value="1"/>
</dbReference>
<dbReference type="InterPro" id="IPR029787">
    <property type="entry name" value="Nucleotide_cyclase"/>
</dbReference>
<accession>A0AAV4LD23</accession>
<dbReference type="FunFam" id="3.20.20.450:FF:000001">
    <property type="entry name" value="Cyclic di-GMP phosphodiesterase yahA"/>
    <property type="match status" value="1"/>
</dbReference>
<keyword evidence="5 6" id="KW-0472">Membrane</keyword>
<dbReference type="InterPro" id="IPR011620">
    <property type="entry name" value="Sig_transdc_His_kinase_LytS_TM"/>
</dbReference>
<dbReference type="InterPro" id="IPR052155">
    <property type="entry name" value="Biofilm_reg_signaling"/>
</dbReference>
<dbReference type="GO" id="GO:0000155">
    <property type="term" value="F:phosphorelay sensor kinase activity"/>
    <property type="evidence" value="ECO:0007669"/>
    <property type="project" value="InterPro"/>
</dbReference>
<dbReference type="InterPro" id="IPR035919">
    <property type="entry name" value="EAL_sf"/>
</dbReference>
<evidence type="ECO:0000256" key="1">
    <source>
        <dbReference type="ARBA" id="ARBA00004651"/>
    </source>
</evidence>
<evidence type="ECO:0000256" key="5">
    <source>
        <dbReference type="ARBA" id="ARBA00023136"/>
    </source>
</evidence>
<dbReference type="SUPFAM" id="SSF141868">
    <property type="entry name" value="EAL domain-like"/>
    <property type="match status" value="1"/>
</dbReference>
<feature type="transmembrane region" description="Helical" evidence="6">
    <location>
        <begin position="126"/>
        <end position="147"/>
    </location>
</feature>
<dbReference type="SUPFAM" id="SSF55073">
    <property type="entry name" value="Nucleotide cyclase"/>
    <property type="match status" value="1"/>
</dbReference>
<dbReference type="InterPro" id="IPR001633">
    <property type="entry name" value="EAL_dom"/>
</dbReference>
<evidence type="ECO:0000259" key="7">
    <source>
        <dbReference type="PROSITE" id="PS50883"/>
    </source>
</evidence>
<dbReference type="InterPro" id="IPR043128">
    <property type="entry name" value="Rev_trsase/Diguanyl_cyclase"/>
</dbReference>
<dbReference type="Pfam" id="PF07694">
    <property type="entry name" value="5TM-5TMR_LYT"/>
    <property type="match status" value="1"/>
</dbReference>
<dbReference type="AlphaFoldDB" id="A0AAV4LD23"/>
<feature type="domain" description="GGDEF" evidence="8">
    <location>
        <begin position="227"/>
        <end position="360"/>
    </location>
</feature>
<dbReference type="Gene3D" id="3.30.70.270">
    <property type="match status" value="1"/>
</dbReference>
<dbReference type="GO" id="GO:0005886">
    <property type="term" value="C:plasma membrane"/>
    <property type="evidence" value="ECO:0007669"/>
    <property type="project" value="UniProtKB-SubCell"/>
</dbReference>
<organism evidence="9 10">
    <name type="scientific">Collibacillus ludicampi</name>
    <dbReference type="NCBI Taxonomy" id="2771369"/>
    <lineage>
        <taxon>Bacteria</taxon>
        <taxon>Bacillati</taxon>
        <taxon>Bacillota</taxon>
        <taxon>Bacilli</taxon>
        <taxon>Bacillales</taxon>
        <taxon>Alicyclobacillaceae</taxon>
        <taxon>Collibacillus</taxon>
    </lineage>
</organism>
<dbReference type="CDD" id="cd01948">
    <property type="entry name" value="EAL"/>
    <property type="match status" value="1"/>
</dbReference>
<dbReference type="RefSeq" id="WP_282198811.1">
    <property type="nucleotide sequence ID" value="NZ_BOQE01000001.1"/>
</dbReference>
<feature type="transmembrane region" description="Helical" evidence="6">
    <location>
        <begin position="36"/>
        <end position="58"/>
    </location>
</feature>
<name>A0AAV4LD23_9BACL</name>
<keyword evidence="3 6" id="KW-0812">Transmembrane</keyword>
<evidence type="ECO:0000256" key="2">
    <source>
        <dbReference type="ARBA" id="ARBA00022475"/>
    </source>
</evidence>
<dbReference type="EMBL" id="BOQE01000001">
    <property type="protein sequence ID" value="GIM45626.1"/>
    <property type="molecule type" value="Genomic_DNA"/>
</dbReference>
<comment type="caution">
    <text evidence="9">The sequence shown here is derived from an EMBL/GenBank/DDBJ whole genome shotgun (WGS) entry which is preliminary data.</text>
</comment>
<evidence type="ECO:0008006" key="11">
    <source>
        <dbReference type="Google" id="ProtNLM"/>
    </source>
</evidence>
<comment type="subcellular location">
    <subcellularLocation>
        <location evidence="1">Cell membrane</location>
        <topology evidence="1">Multi-pass membrane protein</topology>
    </subcellularLocation>
</comment>
<proteinExistence type="predicted"/>
<feature type="transmembrane region" description="Helical" evidence="6">
    <location>
        <begin position="7"/>
        <end position="24"/>
    </location>
</feature>
<dbReference type="PANTHER" id="PTHR44757">
    <property type="entry name" value="DIGUANYLATE CYCLASE DGCP"/>
    <property type="match status" value="1"/>
</dbReference>
<dbReference type="Pfam" id="PF00563">
    <property type="entry name" value="EAL"/>
    <property type="match status" value="1"/>
</dbReference>
<sequence length="637" mass="72672">MLGVKELLLNVLIILLSILVSSPFTNKKSESFWCSVLYSLATIFCMSFPFQFSSGVFYDLRIIPLLLAVFYGRFQTGLIVTAVFFVYRVYLGGTGLQYTLLIYSVVLAVSFFLSRKFQAYSKFKKILVLMILDLFLAISGVLLSFYMKNSYHLPNALPVEFMFAYLVLNALGMWMSAYLIETLKERNQDRMKVNHLAYHDSLTDLPNRTLFFSELKNAIDQAEKNNQVLAVMYLDLDRFKYVNDTFGHHVGDELIQQFSMRVVKCIRDTDLVARMGGDEFTLLLKDIKSTDCALNIARRIIGSFEEPITLTNQELFVTTSIGIAFFPKDGTDAQTLVKNADTAMYKAKEKGRNHYQLYESTLTQHVSKKLILESSFRKALEQHQFFLLYQPKADIHSNRIIGVEALLRWKHPELGEVPPAEFITLAEETGFIHSIGKWVLYTACNQNKSWQDKGLPRIPIGVNLSMHQFQRDDLVGTIQSVLKQTGLAPQWLELEITESAIMNNPEEGAKKIKQMKELGIHLSIDDFGTGYSSLTSLKRFPVDTLKIDQSFIRELTTDPKDAAITRAIITLGRSLNLKVIAEGVENEEQLAFLRNQDCHALQGYLFSHPLTAHEFEQLLKNHTNRNVLIHTHPHVEV</sequence>
<dbReference type="Pfam" id="PF00990">
    <property type="entry name" value="GGDEF"/>
    <property type="match status" value="1"/>
</dbReference>
<dbReference type="Proteomes" id="UP001057291">
    <property type="component" value="Unassembled WGS sequence"/>
</dbReference>
<dbReference type="FunFam" id="3.30.70.270:FF:000001">
    <property type="entry name" value="Diguanylate cyclase domain protein"/>
    <property type="match status" value="1"/>
</dbReference>
<evidence type="ECO:0000256" key="3">
    <source>
        <dbReference type="ARBA" id="ARBA00022692"/>
    </source>
</evidence>
<dbReference type="PROSITE" id="PS50883">
    <property type="entry name" value="EAL"/>
    <property type="match status" value="1"/>
</dbReference>
<dbReference type="Gene3D" id="3.20.20.450">
    <property type="entry name" value="EAL domain"/>
    <property type="match status" value="1"/>
</dbReference>
<dbReference type="SMART" id="SM00267">
    <property type="entry name" value="GGDEF"/>
    <property type="match status" value="1"/>
</dbReference>